<dbReference type="PANTHER" id="PTHR33252:SF2">
    <property type="entry name" value="TRANSPOSASE IS4-LIKE DOMAIN-CONTAINING PROTEIN"/>
    <property type="match status" value="1"/>
</dbReference>
<dbReference type="EMBL" id="JAERQW010000118">
    <property type="protein sequence ID" value="MBS8130298.1"/>
    <property type="molecule type" value="Genomic_DNA"/>
</dbReference>
<accession>A0A8T5CTP0</accession>
<comment type="caution">
    <text evidence="1">The sequence shown here is derived from an EMBL/GenBank/DDBJ whole genome shotgun (WGS) entry which is preliminary data.</text>
</comment>
<name>A0A8T5CTP0_HALVO</name>
<protein>
    <submittedName>
        <fullName evidence="1">Transposase</fullName>
    </submittedName>
</protein>
<dbReference type="PANTHER" id="PTHR33252">
    <property type="entry name" value="THIRD ORF IN TRANSPOSON ISC1160"/>
    <property type="match status" value="1"/>
</dbReference>
<evidence type="ECO:0000313" key="2">
    <source>
        <dbReference type="Proteomes" id="UP000678484"/>
    </source>
</evidence>
<feature type="non-terminal residue" evidence="1">
    <location>
        <position position="117"/>
    </location>
</feature>
<feature type="non-terminal residue" evidence="1">
    <location>
        <position position="1"/>
    </location>
</feature>
<gene>
    <name evidence="1" type="ORF">JK353_20065</name>
</gene>
<proteinExistence type="predicted"/>
<sequence length="117" mass="13572">VIQHSLTARLDGHSWTVEFPVYIDCTYQNGRYDEHGVARHGYAADAPFIDSPRDARYHYAKRFGIEASYRLSEQSIATTSTQNPVVRLLYVVVSLLLQNVWRYLHWEYVATPRRGGR</sequence>
<dbReference type="Proteomes" id="UP000678484">
    <property type="component" value="Unassembled WGS sequence"/>
</dbReference>
<evidence type="ECO:0000313" key="1">
    <source>
        <dbReference type="EMBL" id="MBS8130298.1"/>
    </source>
</evidence>
<organism evidence="1 2">
    <name type="scientific">Haloferax volcanii</name>
    <name type="common">Halobacterium volcanii</name>
    <dbReference type="NCBI Taxonomy" id="2246"/>
    <lineage>
        <taxon>Archaea</taxon>
        <taxon>Methanobacteriati</taxon>
        <taxon>Methanobacteriota</taxon>
        <taxon>Stenosarchaea group</taxon>
        <taxon>Halobacteria</taxon>
        <taxon>Halobacteriales</taxon>
        <taxon>Haloferacaceae</taxon>
        <taxon>Haloferax</taxon>
    </lineage>
</organism>
<reference evidence="1" key="1">
    <citation type="journal article" date="2021" name="Nat. Microbiol.">
        <title>Cell division in the archaeon Haloferax volcanii relies on two FtsZ proteins with distinct functions in division ring assembly and constriction.</title>
        <authorList>
            <person name="Liao Y."/>
            <person name="Ithurbide S."/>
            <person name="Evenhuis C."/>
            <person name="Loewe J."/>
            <person name="Duggin I.G."/>
        </authorList>
    </citation>
    <scope>NUCLEOTIDE SEQUENCE</scope>
    <source>
        <strain evidence="1">ID77 - delta_ftsZ2</strain>
    </source>
</reference>
<dbReference type="AlphaFoldDB" id="A0A8T5CTP0"/>